<protein>
    <submittedName>
        <fullName evidence="1">Uncharacterized protein</fullName>
    </submittedName>
</protein>
<evidence type="ECO:0000313" key="1">
    <source>
        <dbReference type="EMBL" id="KAG0419530.1"/>
    </source>
</evidence>
<dbReference type="EMBL" id="JABSTQ010010612">
    <property type="protein sequence ID" value="KAG0419530.1"/>
    <property type="molecule type" value="Genomic_DNA"/>
</dbReference>
<name>A0AC60PGW2_IXOPE</name>
<comment type="caution">
    <text evidence="1">The sequence shown here is derived from an EMBL/GenBank/DDBJ whole genome shotgun (WGS) entry which is preliminary data.</text>
</comment>
<keyword evidence="2" id="KW-1185">Reference proteome</keyword>
<sequence length="117" mass="12755">MRVSSELENHCPESMQVIRPNNRLNLIAVDTRNAQSTRSLLKLTSLCGVTVKSYEPGSRNGAAGVIKSVGDDVDDALLKAGLTSEIPVVHARRLGKSQVVRILFNGPKMPKYVLLSR</sequence>
<proteinExistence type="predicted"/>
<feature type="non-terminal residue" evidence="1">
    <location>
        <position position="117"/>
    </location>
</feature>
<organism evidence="1 2">
    <name type="scientific">Ixodes persulcatus</name>
    <name type="common">Taiga tick</name>
    <dbReference type="NCBI Taxonomy" id="34615"/>
    <lineage>
        <taxon>Eukaryota</taxon>
        <taxon>Metazoa</taxon>
        <taxon>Ecdysozoa</taxon>
        <taxon>Arthropoda</taxon>
        <taxon>Chelicerata</taxon>
        <taxon>Arachnida</taxon>
        <taxon>Acari</taxon>
        <taxon>Parasitiformes</taxon>
        <taxon>Ixodida</taxon>
        <taxon>Ixodoidea</taxon>
        <taxon>Ixodidae</taxon>
        <taxon>Ixodinae</taxon>
        <taxon>Ixodes</taxon>
    </lineage>
</organism>
<reference evidence="1 2" key="1">
    <citation type="journal article" date="2020" name="Cell">
        <title>Large-Scale Comparative Analyses of Tick Genomes Elucidate Their Genetic Diversity and Vector Capacities.</title>
        <authorList>
            <consortium name="Tick Genome and Microbiome Consortium (TIGMIC)"/>
            <person name="Jia N."/>
            <person name="Wang J."/>
            <person name="Shi W."/>
            <person name="Du L."/>
            <person name="Sun Y."/>
            <person name="Zhan W."/>
            <person name="Jiang J.F."/>
            <person name="Wang Q."/>
            <person name="Zhang B."/>
            <person name="Ji P."/>
            <person name="Bell-Sakyi L."/>
            <person name="Cui X.M."/>
            <person name="Yuan T.T."/>
            <person name="Jiang B.G."/>
            <person name="Yang W.F."/>
            <person name="Lam T.T."/>
            <person name="Chang Q.C."/>
            <person name="Ding S.J."/>
            <person name="Wang X.J."/>
            <person name="Zhu J.G."/>
            <person name="Ruan X.D."/>
            <person name="Zhao L."/>
            <person name="Wei J.T."/>
            <person name="Ye R.Z."/>
            <person name="Que T.C."/>
            <person name="Du C.H."/>
            <person name="Zhou Y.H."/>
            <person name="Cheng J.X."/>
            <person name="Dai P.F."/>
            <person name="Guo W.B."/>
            <person name="Han X.H."/>
            <person name="Huang E.J."/>
            <person name="Li L.F."/>
            <person name="Wei W."/>
            <person name="Gao Y.C."/>
            <person name="Liu J.Z."/>
            <person name="Shao H.Z."/>
            <person name="Wang X."/>
            <person name="Wang C.C."/>
            <person name="Yang T.C."/>
            <person name="Huo Q.B."/>
            <person name="Li W."/>
            <person name="Chen H.Y."/>
            <person name="Chen S.E."/>
            <person name="Zhou L.G."/>
            <person name="Ni X.B."/>
            <person name="Tian J.H."/>
            <person name="Sheng Y."/>
            <person name="Liu T."/>
            <person name="Pan Y.S."/>
            <person name="Xia L.Y."/>
            <person name="Li J."/>
            <person name="Zhao F."/>
            <person name="Cao W.C."/>
        </authorList>
    </citation>
    <scope>NUCLEOTIDE SEQUENCE [LARGE SCALE GENOMIC DNA]</scope>
    <source>
        <strain evidence="1">Iper-2018</strain>
    </source>
</reference>
<evidence type="ECO:0000313" key="2">
    <source>
        <dbReference type="Proteomes" id="UP000805193"/>
    </source>
</evidence>
<accession>A0AC60PGW2</accession>
<dbReference type="Proteomes" id="UP000805193">
    <property type="component" value="Unassembled WGS sequence"/>
</dbReference>
<gene>
    <name evidence="1" type="ORF">HPB47_004038</name>
</gene>